<evidence type="ECO:0000313" key="3">
    <source>
        <dbReference type="Proteomes" id="UP000289821"/>
    </source>
</evidence>
<dbReference type="OrthoDB" id="9807941at2"/>
<dbReference type="Proteomes" id="UP000289821">
    <property type="component" value="Unassembled WGS sequence"/>
</dbReference>
<gene>
    <name evidence="2" type="ORF">DSM04_10379</name>
</gene>
<name>A0A4Q0NU33_9FLAO</name>
<dbReference type="Gene3D" id="1.10.150.20">
    <property type="entry name" value="5' to 3' exonuclease, C-terminal subdomain"/>
    <property type="match status" value="1"/>
</dbReference>
<keyword evidence="1" id="KW-0472">Membrane</keyword>
<feature type="transmembrane region" description="Helical" evidence="1">
    <location>
        <begin position="15"/>
        <end position="40"/>
    </location>
</feature>
<proteinExistence type="predicted"/>
<keyword evidence="1" id="KW-0812">Transmembrane</keyword>
<keyword evidence="3" id="KW-1185">Reference proteome</keyword>
<protein>
    <submittedName>
        <fullName evidence="2">Uncharacterized protein</fullName>
    </submittedName>
</protein>
<organism evidence="2 3">
    <name type="scientific">Leeuwenhoekiella aestuarii</name>
    <dbReference type="NCBI Taxonomy" id="2249426"/>
    <lineage>
        <taxon>Bacteria</taxon>
        <taxon>Pseudomonadati</taxon>
        <taxon>Bacteroidota</taxon>
        <taxon>Flavobacteriia</taxon>
        <taxon>Flavobacteriales</taxon>
        <taxon>Flavobacteriaceae</taxon>
        <taxon>Leeuwenhoekiella</taxon>
    </lineage>
</organism>
<evidence type="ECO:0000313" key="2">
    <source>
        <dbReference type="EMBL" id="RXG15191.1"/>
    </source>
</evidence>
<dbReference type="AlphaFoldDB" id="A0A4Q0NU33"/>
<evidence type="ECO:0000256" key="1">
    <source>
        <dbReference type="SAM" id="Phobius"/>
    </source>
</evidence>
<sequence>MVSLIYIQANDNISIPFIFIEVGILMLVSFLIGYFFALYYQKGKYLKKISALRQKLSSKSADDVDLDFNEDDLEEVEESNIAAKNQKNIKDLKVYDTPEANTGELDFSRIGYADSEDADDLQKIIGIGPYTEEKLNTIGIFTFDQISKFNSHDIEIVTELIQFFPDRIVNDNWVSKAKMLEQSKQRMKLRKDRSVRMKKA</sequence>
<reference evidence="2 3" key="1">
    <citation type="submission" date="2018-07" db="EMBL/GenBank/DDBJ databases">
        <title>Leeuwenhoekiella genomics.</title>
        <authorList>
            <person name="Tahon G."/>
            <person name="Willems A."/>
        </authorList>
    </citation>
    <scope>NUCLEOTIDE SEQUENCE [LARGE SCALE GENOMIC DNA]</scope>
    <source>
        <strain evidence="2 3">R-50232</strain>
    </source>
</reference>
<dbReference type="EMBL" id="QOVI01000003">
    <property type="protein sequence ID" value="RXG15191.1"/>
    <property type="molecule type" value="Genomic_DNA"/>
</dbReference>
<dbReference type="RefSeq" id="WP_128760795.1">
    <property type="nucleotide sequence ID" value="NZ_QOVI01000003.1"/>
</dbReference>
<accession>A0A4Q0NU33</accession>
<comment type="caution">
    <text evidence="2">The sequence shown here is derived from an EMBL/GenBank/DDBJ whole genome shotgun (WGS) entry which is preliminary data.</text>
</comment>
<keyword evidence="1" id="KW-1133">Transmembrane helix</keyword>